<keyword evidence="5 7" id="KW-0676">Redox-active center</keyword>
<dbReference type="InterPro" id="IPR050097">
    <property type="entry name" value="Ferredoxin-NADP_redctase_2"/>
</dbReference>
<dbReference type="PRINTS" id="PR00469">
    <property type="entry name" value="PNDRDTASEII"/>
</dbReference>
<proteinExistence type="inferred from homology"/>
<comment type="catalytic activity">
    <reaction evidence="6 7">
        <text>[thioredoxin]-dithiol + NADP(+) = [thioredoxin]-disulfide + NADPH + H(+)</text>
        <dbReference type="Rhea" id="RHEA:20345"/>
        <dbReference type="Rhea" id="RHEA-COMP:10698"/>
        <dbReference type="Rhea" id="RHEA-COMP:10700"/>
        <dbReference type="ChEBI" id="CHEBI:15378"/>
        <dbReference type="ChEBI" id="CHEBI:29950"/>
        <dbReference type="ChEBI" id="CHEBI:50058"/>
        <dbReference type="ChEBI" id="CHEBI:57783"/>
        <dbReference type="ChEBI" id="CHEBI:58349"/>
        <dbReference type="EC" id="1.8.1.9"/>
    </reaction>
</comment>
<dbReference type="InterPro" id="IPR008255">
    <property type="entry name" value="Pyr_nucl-diS_OxRdtase_2_AS"/>
</dbReference>
<evidence type="ECO:0000256" key="3">
    <source>
        <dbReference type="ARBA" id="ARBA00023002"/>
    </source>
</evidence>
<dbReference type="InterPro" id="IPR023753">
    <property type="entry name" value="FAD/NAD-binding_dom"/>
</dbReference>
<dbReference type="GO" id="GO:0019430">
    <property type="term" value="P:removal of superoxide radicals"/>
    <property type="evidence" value="ECO:0007669"/>
    <property type="project" value="UniProtKB-UniRule"/>
</dbReference>
<evidence type="ECO:0000256" key="8">
    <source>
        <dbReference type="RuleBase" id="RU003881"/>
    </source>
</evidence>
<dbReference type="GO" id="GO:0005737">
    <property type="term" value="C:cytoplasm"/>
    <property type="evidence" value="ECO:0007669"/>
    <property type="project" value="InterPro"/>
</dbReference>
<evidence type="ECO:0000256" key="1">
    <source>
        <dbReference type="ARBA" id="ARBA00022630"/>
    </source>
</evidence>
<comment type="caution">
    <text evidence="9">The sequence shown here is derived from an EMBL/GenBank/DDBJ whole genome shotgun (WGS) entry which is preliminary data.</text>
</comment>
<comment type="subunit">
    <text evidence="7">Homodimer.</text>
</comment>
<dbReference type="EC" id="1.8.1.9" evidence="7"/>
<evidence type="ECO:0000256" key="2">
    <source>
        <dbReference type="ARBA" id="ARBA00022827"/>
    </source>
</evidence>
<dbReference type="Gene3D" id="3.50.50.60">
    <property type="entry name" value="FAD/NAD(P)-binding domain"/>
    <property type="match status" value="2"/>
</dbReference>
<evidence type="ECO:0000313" key="10">
    <source>
        <dbReference type="Proteomes" id="UP000253805"/>
    </source>
</evidence>
<dbReference type="Pfam" id="PF07992">
    <property type="entry name" value="Pyr_redox_2"/>
    <property type="match status" value="1"/>
</dbReference>
<evidence type="ECO:0000256" key="4">
    <source>
        <dbReference type="ARBA" id="ARBA00023157"/>
    </source>
</evidence>
<evidence type="ECO:0000256" key="7">
    <source>
        <dbReference type="RuleBase" id="RU003880"/>
    </source>
</evidence>
<keyword evidence="1 7" id="KW-0285">Flavoprotein</keyword>
<dbReference type="Proteomes" id="UP000253805">
    <property type="component" value="Unassembled WGS sequence"/>
</dbReference>
<accession>A0A369P1Z2</accession>
<comment type="similarity">
    <text evidence="7">Belongs to the class-II pyridine nucleotide-disulfide oxidoreductase family.</text>
</comment>
<dbReference type="PRINTS" id="PR00368">
    <property type="entry name" value="FADPNR"/>
</dbReference>
<evidence type="ECO:0000256" key="5">
    <source>
        <dbReference type="ARBA" id="ARBA00023284"/>
    </source>
</evidence>
<comment type="cofactor">
    <cofactor evidence="8">
        <name>FAD</name>
        <dbReference type="ChEBI" id="CHEBI:57692"/>
    </cofactor>
    <text evidence="8">Binds 1 FAD per subunit.</text>
</comment>
<dbReference type="SUPFAM" id="SSF51905">
    <property type="entry name" value="FAD/NAD(P)-binding domain"/>
    <property type="match status" value="1"/>
</dbReference>
<keyword evidence="2 7" id="KW-0274">FAD</keyword>
<dbReference type="AlphaFoldDB" id="A0A369P1Z2"/>
<keyword evidence="8" id="KW-0521">NADP</keyword>
<keyword evidence="4" id="KW-1015">Disulfide bond</keyword>
<name>A0A369P1Z2_9ACTN</name>
<sequence length="336" mass="36048">MTEQVTDNRMGAPVGPDEGQEVYDLAIIGAGPAGLTAALYAARAGLSTALFERLSPGGQCAQTEHLENYPGYTRSTSGFELSMDMYDQALSFGAKAIMEDVTSVDFSAEPNKLVTPFNTYFARTVIVATGAVASQLGLPREDELRGRGVSYCATCDGNFYRDKDVVVVGGGNTAAADVIYLARICRKVYLVHRRDKLRATAIYHERLRELGNVEFCWDSVAEEFITGENGRVTGLKLRNVKTDDERVLAASAVFIAIGMRPYTAFLEGDLETDGGGYIVADAMGRTTMPGVFAAGDVRTKELRQVVTAVADGANCAQSASEFLEAKEAIEEAPSAV</sequence>
<gene>
    <name evidence="9" type="primary">trxB</name>
    <name evidence="9" type="ORF">C1850_02265</name>
</gene>
<dbReference type="PANTHER" id="PTHR48105">
    <property type="entry name" value="THIOREDOXIN REDUCTASE 1-RELATED-RELATED"/>
    <property type="match status" value="1"/>
</dbReference>
<dbReference type="PROSITE" id="PS00573">
    <property type="entry name" value="PYRIDINE_REDOX_2"/>
    <property type="match status" value="1"/>
</dbReference>
<dbReference type="RefSeq" id="WP_114540265.1">
    <property type="nucleotide sequence ID" value="NZ_DBGDPA010000062.1"/>
</dbReference>
<keyword evidence="3 7" id="KW-0560">Oxidoreductase</keyword>
<organism evidence="9 10">
    <name type="scientific">Adlercreutzia equolifaciens subsp. celatus</name>
    <dbReference type="NCBI Taxonomy" id="394340"/>
    <lineage>
        <taxon>Bacteria</taxon>
        <taxon>Bacillati</taxon>
        <taxon>Actinomycetota</taxon>
        <taxon>Coriobacteriia</taxon>
        <taxon>Eggerthellales</taxon>
        <taxon>Eggerthellaceae</taxon>
        <taxon>Adlercreutzia</taxon>
    </lineage>
</organism>
<dbReference type="NCBIfam" id="TIGR01292">
    <property type="entry name" value="TRX_reduct"/>
    <property type="match status" value="1"/>
</dbReference>
<evidence type="ECO:0000313" key="9">
    <source>
        <dbReference type="EMBL" id="RDC46419.1"/>
    </source>
</evidence>
<evidence type="ECO:0000256" key="6">
    <source>
        <dbReference type="ARBA" id="ARBA00048132"/>
    </source>
</evidence>
<protein>
    <recommendedName>
        <fullName evidence="7">Thioredoxin reductase</fullName>
        <ecNumber evidence="7">1.8.1.9</ecNumber>
    </recommendedName>
</protein>
<dbReference type="EMBL" id="PPUT01000003">
    <property type="protein sequence ID" value="RDC46419.1"/>
    <property type="molecule type" value="Genomic_DNA"/>
</dbReference>
<dbReference type="InterPro" id="IPR005982">
    <property type="entry name" value="Thioredox_Rdtase"/>
</dbReference>
<reference evidence="9 10" key="1">
    <citation type="journal article" date="2018" name="Elife">
        <title>Discovery and characterization of a prevalent human gut bacterial enzyme sufficient for the inactivation of a family of plant toxins.</title>
        <authorList>
            <person name="Koppel N."/>
            <person name="Bisanz J.E."/>
            <person name="Pandelia M.E."/>
            <person name="Turnbaugh P.J."/>
            <person name="Balskus E.P."/>
        </authorList>
    </citation>
    <scope>NUCLEOTIDE SEQUENCE [LARGE SCALE GENOMIC DNA]</scope>
    <source>
        <strain evidence="9 10">OB21 GAM 11</strain>
    </source>
</reference>
<dbReference type="GO" id="GO:0004791">
    <property type="term" value="F:thioredoxin-disulfide reductase (NADPH) activity"/>
    <property type="evidence" value="ECO:0007669"/>
    <property type="project" value="UniProtKB-UniRule"/>
</dbReference>
<dbReference type="InterPro" id="IPR036188">
    <property type="entry name" value="FAD/NAD-bd_sf"/>
</dbReference>